<evidence type="ECO:0000256" key="12">
    <source>
        <dbReference type="ARBA" id="ARBA00023288"/>
    </source>
</evidence>
<feature type="region of interest" description="Disordered" evidence="15">
    <location>
        <begin position="390"/>
        <end position="427"/>
    </location>
</feature>
<protein>
    <submittedName>
        <fullName evidence="19">Integral membrane protein PTH11</fullName>
    </submittedName>
</protein>
<feature type="signal peptide" evidence="17">
    <location>
        <begin position="1"/>
        <end position="21"/>
    </location>
</feature>
<dbReference type="OrthoDB" id="2496787at2759"/>
<evidence type="ECO:0000256" key="8">
    <source>
        <dbReference type="ARBA" id="ARBA00022729"/>
    </source>
</evidence>
<evidence type="ECO:0000256" key="10">
    <source>
        <dbReference type="ARBA" id="ARBA00023136"/>
    </source>
</evidence>
<dbReference type="GO" id="GO:0098552">
    <property type="term" value="C:side of membrane"/>
    <property type="evidence" value="ECO:0007669"/>
    <property type="project" value="UniProtKB-KW"/>
</dbReference>
<dbReference type="Pfam" id="PF20684">
    <property type="entry name" value="Fung_rhodopsin"/>
    <property type="match status" value="1"/>
</dbReference>
<organism evidence="19 20">
    <name type="scientific">Fusarium heterosporum</name>
    <dbReference type="NCBI Taxonomy" id="42747"/>
    <lineage>
        <taxon>Eukaryota</taxon>
        <taxon>Fungi</taxon>
        <taxon>Dikarya</taxon>
        <taxon>Ascomycota</taxon>
        <taxon>Pezizomycotina</taxon>
        <taxon>Sordariomycetes</taxon>
        <taxon>Hypocreomycetidae</taxon>
        <taxon>Hypocreales</taxon>
        <taxon>Nectriaceae</taxon>
        <taxon>Fusarium</taxon>
        <taxon>Fusarium heterosporum species complex</taxon>
    </lineage>
</organism>
<dbReference type="AlphaFoldDB" id="A0A8H5TBK7"/>
<feature type="disulfide bond" evidence="14">
    <location>
        <begin position="46"/>
        <end position="86"/>
    </location>
</feature>
<feature type="domain" description="CFEM" evidence="18">
    <location>
        <begin position="18"/>
        <end position="126"/>
    </location>
</feature>
<feature type="binding site" description="axial binding residue" evidence="14">
    <location>
        <position position="64"/>
    </location>
    <ligand>
        <name>heme</name>
        <dbReference type="ChEBI" id="CHEBI:30413"/>
    </ligand>
    <ligandPart>
        <name>Fe</name>
        <dbReference type="ChEBI" id="CHEBI:18248"/>
    </ligandPart>
</feature>
<gene>
    <name evidence="19" type="ORF">FHETE_6141</name>
</gene>
<keyword evidence="9 16" id="KW-1133">Transmembrane helix</keyword>
<feature type="transmembrane region" description="Helical" evidence="16">
    <location>
        <begin position="277"/>
        <end position="295"/>
    </location>
</feature>
<evidence type="ECO:0000256" key="16">
    <source>
        <dbReference type="SAM" id="Phobius"/>
    </source>
</evidence>
<feature type="disulfide bond" evidence="14">
    <location>
        <begin position="60"/>
        <end position="67"/>
    </location>
</feature>
<keyword evidence="14" id="KW-0408">Iron</keyword>
<feature type="compositionally biased region" description="Polar residues" evidence="15">
    <location>
        <begin position="390"/>
        <end position="417"/>
    </location>
</feature>
<dbReference type="InterPro" id="IPR008427">
    <property type="entry name" value="Extracellular_membr_CFEM_dom"/>
</dbReference>
<proteinExistence type="inferred from homology"/>
<keyword evidence="5" id="KW-0964">Secreted</keyword>
<keyword evidence="20" id="KW-1185">Reference proteome</keyword>
<keyword evidence="8 17" id="KW-0732">Signal</keyword>
<evidence type="ECO:0000256" key="6">
    <source>
        <dbReference type="ARBA" id="ARBA00022622"/>
    </source>
</evidence>
<evidence type="ECO:0000256" key="17">
    <source>
        <dbReference type="SAM" id="SignalP"/>
    </source>
</evidence>
<evidence type="ECO:0000256" key="11">
    <source>
        <dbReference type="ARBA" id="ARBA00023157"/>
    </source>
</evidence>
<keyword evidence="6" id="KW-0325">Glycoprotein</keyword>
<evidence type="ECO:0000256" key="5">
    <source>
        <dbReference type="ARBA" id="ARBA00022525"/>
    </source>
</evidence>
<dbReference type="PANTHER" id="PTHR33048:SF143">
    <property type="entry name" value="EXTRACELLULAR MEMBRANE PROTEIN CFEM DOMAIN-CONTAINING PROTEIN-RELATED"/>
    <property type="match status" value="1"/>
</dbReference>
<feature type="chain" id="PRO_5034998065" evidence="17">
    <location>
        <begin position="22"/>
        <end position="468"/>
    </location>
</feature>
<dbReference type="InterPro" id="IPR049326">
    <property type="entry name" value="Rhodopsin_dom_fungi"/>
</dbReference>
<keyword evidence="14" id="KW-0349">Heme</keyword>
<keyword evidence="14" id="KW-0479">Metal-binding</keyword>
<dbReference type="EMBL" id="JAAGWQ010000107">
    <property type="protein sequence ID" value="KAF5666642.1"/>
    <property type="molecule type" value="Genomic_DNA"/>
</dbReference>
<keyword evidence="11 14" id="KW-1015">Disulfide bond</keyword>
<evidence type="ECO:0000256" key="1">
    <source>
        <dbReference type="ARBA" id="ARBA00004141"/>
    </source>
</evidence>
<dbReference type="GO" id="GO:0005576">
    <property type="term" value="C:extracellular region"/>
    <property type="evidence" value="ECO:0007669"/>
    <property type="project" value="UniProtKB-SubCell"/>
</dbReference>
<feature type="disulfide bond" evidence="14">
    <location>
        <begin position="69"/>
        <end position="102"/>
    </location>
</feature>
<evidence type="ECO:0000256" key="14">
    <source>
        <dbReference type="PROSITE-ProRule" id="PRU01356"/>
    </source>
</evidence>
<dbReference type="PANTHER" id="PTHR33048">
    <property type="entry name" value="PTH11-LIKE INTEGRAL MEMBRANE PROTEIN (AFU_ORTHOLOGUE AFUA_5G11245)"/>
    <property type="match status" value="1"/>
</dbReference>
<evidence type="ECO:0000256" key="13">
    <source>
        <dbReference type="ARBA" id="ARBA00038359"/>
    </source>
</evidence>
<comment type="caution">
    <text evidence="19">The sequence shown here is derived from an EMBL/GenBank/DDBJ whole genome shotgun (WGS) entry which is preliminary data.</text>
</comment>
<dbReference type="Pfam" id="PF05730">
    <property type="entry name" value="CFEM"/>
    <property type="match status" value="1"/>
</dbReference>
<evidence type="ECO:0000313" key="20">
    <source>
        <dbReference type="Proteomes" id="UP000567885"/>
    </source>
</evidence>
<feature type="transmembrane region" description="Helical" evidence="16">
    <location>
        <begin position="225"/>
        <end position="246"/>
    </location>
</feature>
<reference evidence="19 20" key="1">
    <citation type="submission" date="2020-05" db="EMBL/GenBank/DDBJ databases">
        <title>Identification and distribution of gene clusters putatively required for synthesis of sphingolipid metabolism inhibitors in phylogenetically diverse species of the filamentous fungus Fusarium.</title>
        <authorList>
            <person name="Kim H.-S."/>
            <person name="Busman M."/>
            <person name="Brown D.W."/>
            <person name="Divon H."/>
            <person name="Uhlig S."/>
            <person name="Proctor R.H."/>
        </authorList>
    </citation>
    <scope>NUCLEOTIDE SEQUENCE [LARGE SCALE GENOMIC DNA]</scope>
    <source>
        <strain evidence="19 20">NRRL 20693</strain>
    </source>
</reference>
<feature type="transmembrane region" description="Helical" evidence="16">
    <location>
        <begin position="113"/>
        <end position="134"/>
    </location>
</feature>
<dbReference type="GO" id="GO:0046872">
    <property type="term" value="F:metal ion binding"/>
    <property type="evidence" value="ECO:0007669"/>
    <property type="project" value="UniProtKB-UniRule"/>
</dbReference>
<keyword evidence="10 16" id="KW-0472">Membrane</keyword>
<keyword evidence="7 16" id="KW-0812">Transmembrane</keyword>
<dbReference type="Proteomes" id="UP000567885">
    <property type="component" value="Unassembled WGS sequence"/>
</dbReference>
<feature type="transmembrane region" description="Helical" evidence="16">
    <location>
        <begin position="307"/>
        <end position="330"/>
    </location>
</feature>
<feature type="transmembrane region" description="Helical" evidence="16">
    <location>
        <begin position="146"/>
        <end position="167"/>
    </location>
</feature>
<keyword evidence="6" id="KW-0336">GPI-anchor</keyword>
<comment type="similarity">
    <text evidence="4">Belongs to the RBT5 family.</text>
</comment>
<accession>A0A8H5TBK7</accession>
<dbReference type="SMART" id="SM00747">
    <property type="entry name" value="CFEM"/>
    <property type="match status" value="1"/>
</dbReference>
<sequence>MLVRGAILACFAALPLTLAQASTESMPASTSASSSSLSALAALPVCAQKCFESAIARSACEPTDTLCLCTNAALQQDIQVCVGKTCTVKQALTTKNATMTQCHVPVRNQHTEFVVSNAVMGIFSAIFALQRIITKFCWKLPFGLDDLFMIPVMVVAVPCILINHYGLGHNGMGHDIWTLKPEQITNFGMFFYIMAVLYFALQCFLKLTMLFFYLRIFPTKNVRRLLWGTVAFTSLFSLVYIFVAIFQCKPINYFWQKWDGEHTGTCADVNAITWSNAVINIVLDFWILVIPLSQLKKMNLDWKKKIGVGMMFGVGIFVTIMSILRLTAVIKAGTGKTGNSTWEYVAVSKWSTIELNVAIMCACLPSLRVLLVRLFPKILGTSQRSGYYNYGSNKPTTGNTQKSENRSQSAYVTSQRGDAQRQRVDPNGITINRRYDVEFGESDETYLVHMKDMDHKSASSEVRSNISR</sequence>
<evidence type="ECO:0000256" key="7">
    <source>
        <dbReference type="ARBA" id="ARBA00022692"/>
    </source>
</evidence>
<evidence type="ECO:0000256" key="4">
    <source>
        <dbReference type="ARBA" id="ARBA00010031"/>
    </source>
</evidence>
<feature type="transmembrane region" description="Helical" evidence="16">
    <location>
        <begin position="187"/>
        <end position="213"/>
    </location>
</feature>
<dbReference type="PROSITE" id="PS52012">
    <property type="entry name" value="CFEM"/>
    <property type="match status" value="1"/>
</dbReference>
<evidence type="ECO:0000256" key="9">
    <source>
        <dbReference type="ARBA" id="ARBA00022989"/>
    </source>
</evidence>
<keyword evidence="12" id="KW-0449">Lipoprotein</keyword>
<evidence type="ECO:0000259" key="18">
    <source>
        <dbReference type="PROSITE" id="PS52012"/>
    </source>
</evidence>
<comment type="similarity">
    <text evidence="13">Belongs to the SAT4 family.</text>
</comment>
<name>A0A8H5TBK7_FUSHE</name>
<evidence type="ECO:0000256" key="2">
    <source>
        <dbReference type="ARBA" id="ARBA00004589"/>
    </source>
</evidence>
<evidence type="ECO:0000256" key="15">
    <source>
        <dbReference type="SAM" id="MobiDB-lite"/>
    </source>
</evidence>
<evidence type="ECO:0000313" key="19">
    <source>
        <dbReference type="EMBL" id="KAF5666642.1"/>
    </source>
</evidence>
<dbReference type="InterPro" id="IPR052337">
    <property type="entry name" value="SAT4-like"/>
</dbReference>
<feature type="disulfide bond" evidence="14">
    <location>
        <begin position="50"/>
        <end position="81"/>
    </location>
</feature>
<comment type="subcellular location">
    <subcellularLocation>
        <location evidence="2">Membrane</location>
        <topology evidence="2">Lipid-anchor</topology>
        <topology evidence="2">GPI-anchor</topology>
    </subcellularLocation>
    <subcellularLocation>
        <location evidence="1">Membrane</location>
        <topology evidence="1">Multi-pass membrane protein</topology>
    </subcellularLocation>
    <subcellularLocation>
        <location evidence="3">Secreted</location>
    </subcellularLocation>
</comment>
<evidence type="ECO:0000256" key="3">
    <source>
        <dbReference type="ARBA" id="ARBA00004613"/>
    </source>
</evidence>